<dbReference type="EMBL" id="DXHX01000044">
    <property type="protein sequence ID" value="HIV74071.1"/>
    <property type="molecule type" value="Genomic_DNA"/>
</dbReference>
<evidence type="ECO:0000259" key="8">
    <source>
        <dbReference type="Pfam" id="PF13244"/>
    </source>
</evidence>
<dbReference type="InterPro" id="IPR046806">
    <property type="entry name" value="MrpA_C/MbhE"/>
</dbReference>
<dbReference type="GO" id="GO:0005886">
    <property type="term" value="C:plasma membrane"/>
    <property type="evidence" value="ECO:0007669"/>
    <property type="project" value="UniProtKB-SubCell"/>
</dbReference>
<name>A0A9D1PKH4_9BACI</name>
<dbReference type="PANTHER" id="PTHR43373">
    <property type="entry name" value="NA(+)/H(+) ANTIPORTER SUBUNIT"/>
    <property type="match status" value="1"/>
</dbReference>
<evidence type="ECO:0000256" key="2">
    <source>
        <dbReference type="ARBA" id="ARBA00022448"/>
    </source>
</evidence>
<gene>
    <name evidence="10" type="ORF">H9895_03205</name>
</gene>
<dbReference type="AlphaFoldDB" id="A0A9D1PKH4"/>
<feature type="domain" description="MrpA C-terminal/MbhD" evidence="8">
    <location>
        <begin position="1"/>
        <end position="43"/>
    </location>
</feature>
<keyword evidence="6 7" id="KW-0472">Membrane</keyword>
<reference evidence="10" key="2">
    <citation type="submission" date="2021-04" db="EMBL/GenBank/DDBJ databases">
        <authorList>
            <person name="Gilroy R."/>
        </authorList>
    </citation>
    <scope>NUCLEOTIDE SEQUENCE</scope>
    <source>
        <strain evidence="10">CHK169-2315</strain>
    </source>
</reference>
<comment type="caution">
    <text evidence="10">The sequence shown here is derived from an EMBL/GenBank/DDBJ whole genome shotgun (WGS) entry which is preliminary data.</text>
</comment>
<evidence type="ECO:0000256" key="5">
    <source>
        <dbReference type="ARBA" id="ARBA00022989"/>
    </source>
</evidence>
<reference evidence="10" key="1">
    <citation type="journal article" date="2021" name="PeerJ">
        <title>Extensive microbial diversity within the chicken gut microbiome revealed by metagenomics and culture.</title>
        <authorList>
            <person name="Gilroy R."/>
            <person name="Ravi A."/>
            <person name="Getino M."/>
            <person name="Pursley I."/>
            <person name="Horton D.L."/>
            <person name="Alikhan N.F."/>
            <person name="Baker D."/>
            <person name="Gharbi K."/>
            <person name="Hall N."/>
            <person name="Watson M."/>
            <person name="Adriaenssens E.M."/>
            <person name="Foster-Nyarko E."/>
            <person name="Jarju S."/>
            <person name="Secka A."/>
            <person name="Antonio M."/>
            <person name="Oren A."/>
            <person name="Chaudhuri R.R."/>
            <person name="La Ragione R."/>
            <person name="Hildebrand F."/>
            <person name="Pallen M.J."/>
        </authorList>
    </citation>
    <scope>NUCLEOTIDE SEQUENCE</scope>
    <source>
        <strain evidence="10">CHK169-2315</strain>
    </source>
</reference>
<proteinExistence type="predicted"/>
<evidence type="ECO:0000256" key="3">
    <source>
        <dbReference type="ARBA" id="ARBA00022475"/>
    </source>
</evidence>
<dbReference type="InterPro" id="IPR025383">
    <property type="entry name" value="MrpA_C/MbhD"/>
</dbReference>
<evidence type="ECO:0000256" key="4">
    <source>
        <dbReference type="ARBA" id="ARBA00022692"/>
    </source>
</evidence>
<dbReference type="PANTHER" id="PTHR43373:SF1">
    <property type="entry name" value="NA(+)_H(+) ANTIPORTER SUBUNIT A"/>
    <property type="match status" value="1"/>
</dbReference>
<evidence type="ECO:0000313" key="10">
    <source>
        <dbReference type="EMBL" id="HIV74071.1"/>
    </source>
</evidence>
<keyword evidence="2" id="KW-0813">Transport</keyword>
<feature type="non-terminal residue" evidence="10">
    <location>
        <position position="1"/>
    </location>
</feature>
<dbReference type="Pfam" id="PF13244">
    <property type="entry name" value="MbhD"/>
    <property type="match status" value="1"/>
</dbReference>
<feature type="transmembrane region" description="Helical" evidence="7">
    <location>
        <begin position="114"/>
        <end position="132"/>
    </location>
</feature>
<dbReference type="InterPro" id="IPR050616">
    <property type="entry name" value="CPA3_Na-H_Antiporter_A"/>
</dbReference>
<feature type="transmembrane region" description="Helical" evidence="7">
    <location>
        <begin position="20"/>
        <end position="42"/>
    </location>
</feature>
<accession>A0A9D1PKH4</accession>
<protein>
    <submittedName>
        <fullName evidence="10">DUF4040 domain-containing protein</fullName>
    </submittedName>
</protein>
<comment type="subcellular location">
    <subcellularLocation>
        <location evidence="1">Cell membrane</location>
        <topology evidence="1">Multi-pass membrane protein</topology>
    </subcellularLocation>
</comment>
<keyword evidence="3" id="KW-1003">Cell membrane</keyword>
<evidence type="ECO:0000256" key="6">
    <source>
        <dbReference type="ARBA" id="ARBA00023136"/>
    </source>
</evidence>
<keyword evidence="5 7" id="KW-1133">Transmembrane helix</keyword>
<feature type="transmembrane region" description="Helical" evidence="7">
    <location>
        <begin position="54"/>
        <end position="76"/>
    </location>
</feature>
<sequence length="141" mass="15550">GITGYGVAILFVLYRAPDLALTQLVIETITMALFLLCFYHFPKLRKREETKKTIFTNLIVSIGFGLLMTAIGISALSSNWFDKISEYFVETSLPIGGGRNIVNVILVDMRGFDTLFEIAVLGLAGLTVFGLIKLRNNKGAK</sequence>
<evidence type="ECO:0000256" key="7">
    <source>
        <dbReference type="SAM" id="Phobius"/>
    </source>
</evidence>
<dbReference type="Proteomes" id="UP000823937">
    <property type="component" value="Unassembled WGS sequence"/>
</dbReference>
<evidence type="ECO:0000259" key="9">
    <source>
        <dbReference type="Pfam" id="PF20501"/>
    </source>
</evidence>
<feature type="domain" description="MrpA C-terminal/MbhE" evidence="9">
    <location>
        <begin position="57"/>
        <end position="133"/>
    </location>
</feature>
<dbReference type="Pfam" id="PF20501">
    <property type="entry name" value="MbhE"/>
    <property type="match status" value="1"/>
</dbReference>
<evidence type="ECO:0000256" key="1">
    <source>
        <dbReference type="ARBA" id="ARBA00004651"/>
    </source>
</evidence>
<organism evidence="10 11">
    <name type="scientific">Candidatus Pseudogracilibacillus intestinigallinarum</name>
    <dbReference type="NCBI Taxonomy" id="2838742"/>
    <lineage>
        <taxon>Bacteria</taxon>
        <taxon>Bacillati</taxon>
        <taxon>Bacillota</taxon>
        <taxon>Bacilli</taxon>
        <taxon>Bacillales</taxon>
        <taxon>Bacillaceae</taxon>
        <taxon>Pseudogracilibacillus</taxon>
    </lineage>
</organism>
<evidence type="ECO:0000313" key="11">
    <source>
        <dbReference type="Proteomes" id="UP000823937"/>
    </source>
</evidence>
<keyword evidence="4 7" id="KW-0812">Transmembrane</keyword>